<sequence length="239" mass="28615">MEKSKIREYDHPSLEKWKYQCRKQFNQLKETKQNKENISNCSSFCESTTELECTNNELTEFSLTDEYISSINIDNRENDEEEEKSICSNKDVLDNSFYLFKSSSILSRRIHQTCERSTQTSLGYVLRDPLSTTVVRRRRRAIESIYIHVQQKKNIFKKLTDLLYWTKPSMIYELGLQFLYVYDGIFNYKEGHTFVMFFRKKIWYLTIEKIKYVECQLGEHGSKLTLIFNYKNQLTSVHV</sequence>
<evidence type="ECO:0000313" key="3">
    <source>
        <dbReference type="EMBL" id="CAF1330101.1"/>
    </source>
</evidence>
<dbReference type="Proteomes" id="UP000663889">
    <property type="component" value="Unassembled WGS sequence"/>
</dbReference>
<dbReference type="OrthoDB" id="9995545at2759"/>
<name>A0A819IZD4_9BILA</name>
<evidence type="ECO:0000313" key="1">
    <source>
        <dbReference type="EMBL" id="CAF1248185.1"/>
    </source>
</evidence>
<evidence type="ECO:0000313" key="5">
    <source>
        <dbReference type="EMBL" id="CAF3925197.1"/>
    </source>
</evidence>
<dbReference type="EMBL" id="CAJOBE010005791">
    <property type="protein sequence ID" value="CAF3985334.1"/>
    <property type="molecule type" value="Genomic_DNA"/>
</dbReference>
<dbReference type="EMBL" id="CAJNOO010002442">
    <property type="protein sequence ID" value="CAF1268598.1"/>
    <property type="molecule type" value="Genomic_DNA"/>
</dbReference>
<dbReference type="Proteomes" id="UP000663874">
    <property type="component" value="Unassembled WGS sequence"/>
</dbReference>
<proteinExistence type="predicted"/>
<dbReference type="EMBL" id="CAJOAX010002803">
    <property type="protein sequence ID" value="CAF3819892.1"/>
    <property type="molecule type" value="Genomic_DNA"/>
</dbReference>
<comment type="caution">
    <text evidence="5">The sequence shown here is derived from an EMBL/GenBank/DDBJ whole genome shotgun (WGS) entry which is preliminary data.</text>
</comment>
<gene>
    <name evidence="6" type="ORF">FNK824_LOCUS25096</name>
    <name evidence="5" type="ORF">JBS370_LOCUS22149</name>
    <name evidence="4" type="ORF">OTI717_LOCUS19343</name>
    <name evidence="2" type="ORF">RFH988_LOCUS28063</name>
    <name evidence="3" type="ORF">SEV965_LOCUS27778</name>
    <name evidence="1" type="ORF">ZHD862_LOCUS25243</name>
</gene>
<evidence type="ECO:0000313" key="4">
    <source>
        <dbReference type="EMBL" id="CAF3819892.1"/>
    </source>
</evidence>
<dbReference type="Proteomes" id="UP000663882">
    <property type="component" value="Unassembled WGS sequence"/>
</dbReference>
<protein>
    <submittedName>
        <fullName evidence="5">Uncharacterized protein</fullName>
    </submittedName>
</protein>
<dbReference type="Proteomes" id="UP000663836">
    <property type="component" value="Unassembled WGS sequence"/>
</dbReference>
<dbReference type="EMBL" id="CAJNOU010002543">
    <property type="protein sequence ID" value="CAF1330101.1"/>
    <property type="molecule type" value="Genomic_DNA"/>
</dbReference>
<evidence type="ECO:0000313" key="7">
    <source>
        <dbReference type="Proteomes" id="UP000663836"/>
    </source>
</evidence>
<evidence type="ECO:0000313" key="6">
    <source>
        <dbReference type="EMBL" id="CAF3985334.1"/>
    </source>
</evidence>
<dbReference type="Proteomes" id="UP000663864">
    <property type="component" value="Unassembled WGS sequence"/>
</dbReference>
<accession>A0A819IZD4</accession>
<dbReference type="Proteomes" id="UP000663823">
    <property type="component" value="Unassembled WGS sequence"/>
</dbReference>
<dbReference type="AlphaFoldDB" id="A0A819IZD4"/>
<evidence type="ECO:0000313" key="2">
    <source>
        <dbReference type="EMBL" id="CAF1268598.1"/>
    </source>
</evidence>
<organism evidence="5 7">
    <name type="scientific">Rotaria sordida</name>
    <dbReference type="NCBI Taxonomy" id="392033"/>
    <lineage>
        <taxon>Eukaryota</taxon>
        <taxon>Metazoa</taxon>
        <taxon>Spiralia</taxon>
        <taxon>Gnathifera</taxon>
        <taxon>Rotifera</taxon>
        <taxon>Eurotatoria</taxon>
        <taxon>Bdelloidea</taxon>
        <taxon>Philodinida</taxon>
        <taxon>Philodinidae</taxon>
        <taxon>Rotaria</taxon>
    </lineage>
</organism>
<dbReference type="EMBL" id="CAJOBD010003045">
    <property type="protein sequence ID" value="CAF3925197.1"/>
    <property type="molecule type" value="Genomic_DNA"/>
</dbReference>
<reference evidence="5" key="1">
    <citation type="submission" date="2021-02" db="EMBL/GenBank/DDBJ databases">
        <authorList>
            <person name="Nowell W R."/>
        </authorList>
    </citation>
    <scope>NUCLEOTIDE SEQUENCE</scope>
</reference>
<dbReference type="EMBL" id="CAJNOT010001784">
    <property type="protein sequence ID" value="CAF1248185.1"/>
    <property type="molecule type" value="Genomic_DNA"/>
</dbReference>